<feature type="region of interest" description="Disordered" evidence="6">
    <location>
        <begin position="38"/>
        <end position="133"/>
    </location>
</feature>
<dbReference type="SMART" id="SM00066">
    <property type="entry name" value="GAL4"/>
    <property type="match status" value="1"/>
</dbReference>
<evidence type="ECO:0000256" key="3">
    <source>
        <dbReference type="ARBA" id="ARBA00023125"/>
    </source>
</evidence>
<feature type="compositionally biased region" description="Basic and acidic residues" evidence="6">
    <location>
        <begin position="52"/>
        <end position="61"/>
    </location>
</feature>
<dbReference type="Gene3D" id="4.10.240.10">
    <property type="entry name" value="Zn(2)-C6 fungal-type DNA-binding domain"/>
    <property type="match status" value="1"/>
</dbReference>
<dbReference type="Pfam" id="PF04082">
    <property type="entry name" value="Fungal_trans"/>
    <property type="match status" value="1"/>
</dbReference>
<feature type="compositionally biased region" description="Polar residues" evidence="6">
    <location>
        <begin position="78"/>
        <end position="98"/>
    </location>
</feature>
<dbReference type="InterPro" id="IPR001138">
    <property type="entry name" value="Zn2Cys6_DnaBD"/>
</dbReference>
<feature type="compositionally biased region" description="Polar residues" evidence="6">
    <location>
        <begin position="692"/>
        <end position="705"/>
    </location>
</feature>
<keyword evidence="9" id="KW-1185">Reference proteome</keyword>
<dbReference type="OrthoDB" id="3266505at2759"/>
<evidence type="ECO:0000256" key="1">
    <source>
        <dbReference type="ARBA" id="ARBA00022723"/>
    </source>
</evidence>
<dbReference type="InterPro" id="IPR007219">
    <property type="entry name" value="XnlR_reg_dom"/>
</dbReference>
<dbReference type="SMART" id="SM00906">
    <property type="entry name" value="Fungal_trans"/>
    <property type="match status" value="1"/>
</dbReference>
<evidence type="ECO:0000259" key="7">
    <source>
        <dbReference type="PROSITE" id="PS50048"/>
    </source>
</evidence>
<keyword evidence="3" id="KW-0238">DNA-binding</keyword>
<dbReference type="Pfam" id="PF00172">
    <property type="entry name" value="Zn_clus"/>
    <property type="match status" value="1"/>
</dbReference>
<dbReference type="PROSITE" id="PS50048">
    <property type="entry name" value="ZN2_CY6_FUNGAL_2"/>
    <property type="match status" value="1"/>
</dbReference>
<dbReference type="Proteomes" id="UP000053617">
    <property type="component" value="Unassembled WGS sequence"/>
</dbReference>
<dbReference type="SUPFAM" id="SSF57701">
    <property type="entry name" value="Zn2/Cys6 DNA-binding domain"/>
    <property type="match status" value="1"/>
</dbReference>
<evidence type="ECO:0000313" key="8">
    <source>
        <dbReference type="EMBL" id="KIX04928.1"/>
    </source>
</evidence>
<dbReference type="CDD" id="cd00067">
    <property type="entry name" value="GAL4"/>
    <property type="match status" value="1"/>
</dbReference>
<evidence type="ECO:0000256" key="4">
    <source>
        <dbReference type="ARBA" id="ARBA00023163"/>
    </source>
</evidence>
<feature type="region of interest" description="Disordered" evidence="6">
    <location>
        <begin position="686"/>
        <end position="710"/>
    </location>
</feature>
<evidence type="ECO:0000313" key="9">
    <source>
        <dbReference type="Proteomes" id="UP000053617"/>
    </source>
</evidence>
<sequence length="764" mass="84625">MASTGRVAQACVRCRRQKLKCDTLRPCTLCVRARVECEPRRTPARSSTDRPASSRRDRTAEHPPPPPYQPETPTTVTSLPPLQPSGSTPDWQTQSLRNPQDHNELHSTQHKRREAADGPDASEHSPSENQQFGANTSVIDFARNVFRHNDLASPSITSTIPGDAGVFRQPGSRWGLQRMQMPPRSVMHLLVKAYFERVHWFIFVFHEPTFMARAETLLSSASWTRQDLPVAMTILTTAAIALKCILNDTSWPGHSILASYAMNAKSLLSDLIAEIRVHLLDLLDDSQIETVQVCLLLGTYYIYHGSPSSAWSILGMAVRTAYALALHCDDPEDEEKVETQVRHRCWNHVTVADTFSAMIYGRPACLDSAFSHVQPLCEMDDTFVAVSMGRHADGGHPASRPSKLTFHVLKYRLYSITKQALSNFRLLRLKDPLSPEDQNALIRAVSHIESLLAEWRKEVPPFLSVDCWHNVEPSGPFPPELGCLSGLEEDLARLFWLQATILQLTHDSTLIYIHRPMLEHKLVSYHQGGTVTPSQYCVSQSLETAVQAALRISRLPMAQYNHRLSLSFAFMHFFTAGVILCIPPAKQPFSLVAQEAKAGISRIILASRSLGSSSQIAQHIDQLLTALLRITILREMDNALHNQGSISGVAAQSTASFAKEAGSLHQDSTRPSSVDRGAPLTRNQLHAAPSEIPSNTTSLSPQLPGQSEPHFPFDLTSFNDNGGIEFDTQLDEAFGSFGQSRSSSSWHVSSVPKSGLQSVIPYAH</sequence>
<dbReference type="AlphaFoldDB" id="A0A0D2H3D6"/>
<dbReference type="GeneID" id="25293870"/>
<proteinExistence type="predicted"/>
<dbReference type="PANTHER" id="PTHR46910:SF17">
    <property type="entry name" value="SCFA-RELATED"/>
    <property type="match status" value="1"/>
</dbReference>
<gene>
    <name evidence="8" type="ORF">Z518_05799</name>
</gene>
<dbReference type="GO" id="GO:0003677">
    <property type="term" value="F:DNA binding"/>
    <property type="evidence" value="ECO:0007669"/>
    <property type="project" value="UniProtKB-KW"/>
</dbReference>
<dbReference type="HOGENOM" id="CLU_005767_1_0_1"/>
<dbReference type="VEuPathDB" id="FungiDB:Z518_05799"/>
<dbReference type="GO" id="GO:0008270">
    <property type="term" value="F:zinc ion binding"/>
    <property type="evidence" value="ECO:0007669"/>
    <property type="project" value="InterPro"/>
</dbReference>
<dbReference type="RefSeq" id="XP_013272064.1">
    <property type="nucleotide sequence ID" value="XM_013416610.1"/>
</dbReference>
<evidence type="ECO:0000256" key="5">
    <source>
        <dbReference type="ARBA" id="ARBA00023242"/>
    </source>
</evidence>
<organism evidence="8 9">
    <name type="scientific">Rhinocladiella mackenziei CBS 650.93</name>
    <dbReference type="NCBI Taxonomy" id="1442369"/>
    <lineage>
        <taxon>Eukaryota</taxon>
        <taxon>Fungi</taxon>
        <taxon>Dikarya</taxon>
        <taxon>Ascomycota</taxon>
        <taxon>Pezizomycotina</taxon>
        <taxon>Eurotiomycetes</taxon>
        <taxon>Chaetothyriomycetidae</taxon>
        <taxon>Chaetothyriales</taxon>
        <taxon>Herpotrichiellaceae</taxon>
        <taxon>Rhinocladiella</taxon>
    </lineage>
</organism>
<keyword evidence="2" id="KW-0805">Transcription regulation</keyword>
<dbReference type="GO" id="GO:0000981">
    <property type="term" value="F:DNA-binding transcription factor activity, RNA polymerase II-specific"/>
    <property type="evidence" value="ECO:0007669"/>
    <property type="project" value="InterPro"/>
</dbReference>
<keyword evidence="5" id="KW-0539">Nucleus</keyword>
<feature type="domain" description="Zn(2)-C6 fungal-type" evidence="7">
    <location>
        <begin position="10"/>
        <end position="37"/>
    </location>
</feature>
<dbReference type="PANTHER" id="PTHR46910">
    <property type="entry name" value="TRANSCRIPTION FACTOR PDR1"/>
    <property type="match status" value="1"/>
</dbReference>
<dbReference type="InterPro" id="IPR036864">
    <property type="entry name" value="Zn2-C6_fun-type_DNA-bd_sf"/>
</dbReference>
<reference evidence="8 9" key="1">
    <citation type="submission" date="2015-01" db="EMBL/GenBank/DDBJ databases">
        <title>The Genome Sequence of Rhinocladiella mackenzie CBS 650.93.</title>
        <authorList>
            <consortium name="The Broad Institute Genomics Platform"/>
            <person name="Cuomo C."/>
            <person name="de Hoog S."/>
            <person name="Gorbushina A."/>
            <person name="Stielow B."/>
            <person name="Teixiera M."/>
            <person name="Abouelleil A."/>
            <person name="Chapman S.B."/>
            <person name="Priest M."/>
            <person name="Young S.K."/>
            <person name="Wortman J."/>
            <person name="Nusbaum C."/>
            <person name="Birren B."/>
        </authorList>
    </citation>
    <scope>NUCLEOTIDE SEQUENCE [LARGE SCALE GENOMIC DNA]</scope>
    <source>
        <strain evidence="8 9">CBS 650.93</strain>
    </source>
</reference>
<evidence type="ECO:0000256" key="2">
    <source>
        <dbReference type="ARBA" id="ARBA00023015"/>
    </source>
</evidence>
<evidence type="ECO:0000256" key="6">
    <source>
        <dbReference type="SAM" id="MobiDB-lite"/>
    </source>
</evidence>
<keyword evidence="4" id="KW-0804">Transcription</keyword>
<dbReference type="GO" id="GO:0006351">
    <property type="term" value="P:DNA-templated transcription"/>
    <property type="evidence" value="ECO:0007669"/>
    <property type="project" value="InterPro"/>
</dbReference>
<dbReference type="EMBL" id="KN847478">
    <property type="protein sequence ID" value="KIX04928.1"/>
    <property type="molecule type" value="Genomic_DNA"/>
</dbReference>
<dbReference type="PROSITE" id="PS00463">
    <property type="entry name" value="ZN2_CY6_FUNGAL_1"/>
    <property type="match status" value="1"/>
</dbReference>
<accession>A0A0D2H3D6</accession>
<dbReference type="STRING" id="1442369.A0A0D2H3D6"/>
<keyword evidence="1" id="KW-0479">Metal-binding</keyword>
<dbReference type="InterPro" id="IPR050987">
    <property type="entry name" value="AtrR-like"/>
</dbReference>
<name>A0A0D2H3D6_9EURO</name>
<protein>
    <submittedName>
        <fullName evidence="8">Rhinocladiella mackenziei CBS 650.93 unplaced genomic scaffold supercont1.4, whole genome shotgun sequence</fullName>
    </submittedName>
</protein>
<dbReference type="CDD" id="cd12148">
    <property type="entry name" value="fungal_TF_MHR"/>
    <property type="match status" value="1"/>
</dbReference>